<dbReference type="OrthoDB" id="5339426at2"/>
<evidence type="ECO:0008006" key="3">
    <source>
        <dbReference type="Google" id="ProtNLM"/>
    </source>
</evidence>
<gene>
    <name evidence="1" type="ordered locus">Nitsa_1075</name>
</gene>
<dbReference type="EMBL" id="CP002452">
    <property type="protein sequence ID" value="ADV46331.1"/>
    <property type="molecule type" value="Genomic_DNA"/>
</dbReference>
<reference evidence="1 2" key="1">
    <citation type="journal article" date="2011" name="Stand. Genomic Sci.">
        <title>Complete genome sequence of Nitratifractor salsuginis type strain (E9I37-1).</title>
        <authorList>
            <person name="Anderson I."/>
            <person name="Sikorski J."/>
            <person name="Zeytun A."/>
            <person name="Nolan M."/>
            <person name="Lapidus A."/>
            <person name="Lucas S."/>
            <person name="Hammon N."/>
            <person name="Deshpande S."/>
            <person name="Cheng J.F."/>
            <person name="Tapia R."/>
            <person name="Han C."/>
            <person name="Goodwin L."/>
            <person name="Pitluck S."/>
            <person name="Liolios K."/>
            <person name="Pagani I."/>
            <person name="Ivanova N."/>
            <person name="Huntemann M."/>
            <person name="Mavromatis K."/>
            <person name="Ovchinikova G."/>
            <person name="Pati A."/>
            <person name="Chen A."/>
            <person name="Palaniappan K."/>
            <person name="Land M."/>
            <person name="Hauser L."/>
            <person name="Brambilla E.M."/>
            <person name="Ngatchou-Djao O.D."/>
            <person name="Rohde M."/>
            <person name="Tindall B.J."/>
            <person name="Goker M."/>
            <person name="Detter J.C."/>
            <person name="Woyke T."/>
            <person name="Bristow J."/>
            <person name="Eisen J.A."/>
            <person name="Markowitz V."/>
            <person name="Hugenholtz P."/>
            <person name="Klenk H.P."/>
            <person name="Kyrpides N.C."/>
        </authorList>
    </citation>
    <scope>NUCLEOTIDE SEQUENCE [LARGE SCALE GENOMIC DNA]</scope>
    <source>
        <strain evidence="2">DSM 16511 / JCM 12458 / E9I37-1</strain>
    </source>
</reference>
<dbReference type="RefSeq" id="WP_013554024.1">
    <property type="nucleotide sequence ID" value="NC_014935.1"/>
</dbReference>
<dbReference type="KEGG" id="nsa:Nitsa_1075"/>
<dbReference type="Proteomes" id="UP000008633">
    <property type="component" value="Chromosome"/>
</dbReference>
<name>E6WXS4_NITSE</name>
<dbReference type="eggNOG" id="ENOG5031N9R">
    <property type="taxonomic scope" value="Bacteria"/>
</dbReference>
<dbReference type="HOGENOM" id="CLU_1840975_0_0_7"/>
<protein>
    <recommendedName>
        <fullName evidence="3">Cysteine-rich small domain-containing protein</fullName>
    </recommendedName>
</protein>
<evidence type="ECO:0000313" key="1">
    <source>
        <dbReference type="EMBL" id="ADV46331.1"/>
    </source>
</evidence>
<proteinExistence type="predicted"/>
<organism evidence="1 2">
    <name type="scientific">Nitratifractor salsuginis (strain DSM 16511 / JCM 12458 / E9I37-1)</name>
    <dbReference type="NCBI Taxonomy" id="749222"/>
    <lineage>
        <taxon>Bacteria</taxon>
        <taxon>Pseudomonadati</taxon>
        <taxon>Campylobacterota</taxon>
        <taxon>Epsilonproteobacteria</taxon>
        <taxon>Campylobacterales</taxon>
        <taxon>Sulfurovaceae</taxon>
        <taxon>Nitratifractor</taxon>
    </lineage>
</organism>
<dbReference type="AlphaFoldDB" id="E6WXS4"/>
<reference evidence="2" key="2">
    <citation type="submission" date="2011-01" db="EMBL/GenBank/DDBJ databases">
        <title>The complete genome of Nitratifractor salsuginis DSM 16511.</title>
        <authorList>
            <consortium name="US DOE Joint Genome Institute (JGI-PGF)"/>
            <person name="Lucas S."/>
            <person name="Copeland A."/>
            <person name="Lapidus A."/>
            <person name="Bruce D."/>
            <person name="Goodwin L."/>
            <person name="Pitluck S."/>
            <person name="Kyrpides N."/>
            <person name="Mavromatis K."/>
            <person name="Ivanova N."/>
            <person name="Mikhailova N."/>
            <person name="Zeytun A."/>
            <person name="Detter J.C."/>
            <person name="Tapia R."/>
            <person name="Han C."/>
            <person name="Land M."/>
            <person name="Hauser L."/>
            <person name="Markowitz V."/>
            <person name="Cheng J.-F."/>
            <person name="Hugenholtz P."/>
            <person name="Woyke T."/>
            <person name="Wu D."/>
            <person name="Tindall B."/>
            <person name="Schuetze A."/>
            <person name="Brambilla E."/>
            <person name="Klenk H.-P."/>
            <person name="Eisen J.A."/>
        </authorList>
    </citation>
    <scope>NUCLEOTIDE SEQUENCE [LARGE SCALE GENOMIC DNA]</scope>
    <source>
        <strain evidence="2">DSM 16511 / JCM 12458 / E9I37-1</strain>
    </source>
</reference>
<keyword evidence="2" id="KW-1185">Reference proteome</keyword>
<dbReference type="STRING" id="749222.Nitsa_1075"/>
<evidence type="ECO:0000313" key="2">
    <source>
        <dbReference type="Proteomes" id="UP000008633"/>
    </source>
</evidence>
<sequence>MTYREWFAEHAKQHRRIVESLPPDMSPEEIVDYFSYENMKEKHPDFCPLYAQGVKCHEMEELNCYLCGCPYFRFCDEGIDRIGGKIRYSLCAIGSRKARYFKSEKALHLDCSECLLPHRKSFILKHFDRDWKKIMRECENNRATE</sequence>
<accession>E6WXS4</accession>